<dbReference type="OrthoDB" id="6120633at2"/>
<reference evidence="1 2" key="1">
    <citation type="submission" date="2015-12" db="EMBL/GenBank/DDBJ databases">
        <title>Complete genome of Lacimicrobium alkaliphilum KCTC 32984.</title>
        <authorList>
            <person name="Kim S.-G."/>
            <person name="Lee Y.-J."/>
        </authorList>
    </citation>
    <scope>NUCLEOTIDE SEQUENCE [LARGE SCALE GENOMIC DNA]</scope>
    <source>
        <strain evidence="1 2">YelD216</strain>
    </source>
</reference>
<dbReference type="KEGG" id="lal:AT746_10090"/>
<evidence type="ECO:0000313" key="1">
    <source>
        <dbReference type="EMBL" id="ALS98580.1"/>
    </source>
</evidence>
<dbReference type="STRING" id="1526571.AT746_10090"/>
<name>A0A0U2Z814_9ALTE</name>
<protein>
    <submittedName>
        <fullName evidence="1">Uncharacterized protein</fullName>
    </submittedName>
</protein>
<dbReference type="EMBL" id="CP013650">
    <property type="protein sequence ID" value="ALS98580.1"/>
    <property type="molecule type" value="Genomic_DNA"/>
</dbReference>
<accession>A0A0U2Z814</accession>
<dbReference type="Proteomes" id="UP000068447">
    <property type="component" value="Chromosome"/>
</dbReference>
<sequence>MQVQLSYTFGSSQQANRFVNALRNWAIADVDARLHRTSDSVKVSYRYADQGFDPTCAALDELAAEYGGSEEK</sequence>
<dbReference type="AlphaFoldDB" id="A0A0U2Z814"/>
<keyword evidence="2" id="KW-1185">Reference proteome</keyword>
<organism evidence="1 2">
    <name type="scientific">Lacimicrobium alkaliphilum</name>
    <dbReference type="NCBI Taxonomy" id="1526571"/>
    <lineage>
        <taxon>Bacteria</taxon>
        <taxon>Pseudomonadati</taxon>
        <taxon>Pseudomonadota</taxon>
        <taxon>Gammaproteobacteria</taxon>
        <taxon>Alteromonadales</taxon>
        <taxon>Alteromonadaceae</taxon>
        <taxon>Lacimicrobium</taxon>
    </lineage>
</organism>
<gene>
    <name evidence="1" type="ORF">AT746_10090</name>
</gene>
<evidence type="ECO:0000313" key="2">
    <source>
        <dbReference type="Proteomes" id="UP000068447"/>
    </source>
</evidence>
<dbReference type="RefSeq" id="WP_062479932.1">
    <property type="nucleotide sequence ID" value="NZ_CP013650.1"/>
</dbReference>
<proteinExistence type="predicted"/>